<dbReference type="InterPro" id="IPR017981">
    <property type="entry name" value="GPCR_2-like_7TM"/>
</dbReference>
<comment type="similarity">
    <text evidence="2">Belongs to the G-protein coupled receptor 2 family.</text>
</comment>
<feature type="transmembrane region" description="Helical" evidence="15">
    <location>
        <begin position="393"/>
        <end position="410"/>
    </location>
</feature>
<dbReference type="PROSITE" id="PS00649">
    <property type="entry name" value="G_PROTEIN_RECEP_F2_1"/>
    <property type="match status" value="1"/>
</dbReference>
<keyword evidence="3" id="KW-1003">Cell membrane</keyword>
<evidence type="ECO:0000256" key="15">
    <source>
        <dbReference type="SAM" id="Phobius"/>
    </source>
</evidence>
<dbReference type="Pfam" id="PF02793">
    <property type="entry name" value="HRM"/>
    <property type="match status" value="1"/>
</dbReference>
<dbReference type="SMART" id="SM00008">
    <property type="entry name" value="HormR"/>
    <property type="match status" value="1"/>
</dbReference>
<evidence type="ECO:0000259" key="17">
    <source>
        <dbReference type="PROSITE" id="PS50227"/>
    </source>
</evidence>
<keyword evidence="4 15" id="KW-0812">Transmembrane</keyword>
<dbReference type="GO" id="GO:0005886">
    <property type="term" value="C:plasma membrane"/>
    <property type="evidence" value="ECO:0007669"/>
    <property type="project" value="UniProtKB-SubCell"/>
</dbReference>
<evidence type="ECO:0000256" key="4">
    <source>
        <dbReference type="ARBA" id="ARBA00022692"/>
    </source>
</evidence>
<evidence type="ECO:0000256" key="2">
    <source>
        <dbReference type="ARBA" id="ARBA00005314"/>
    </source>
</evidence>
<dbReference type="PANTHER" id="PTHR45620">
    <property type="entry name" value="PDF RECEPTOR-LIKE PROTEIN-RELATED"/>
    <property type="match status" value="1"/>
</dbReference>
<accession>A0AAY4CMK5</accession>
<dbReference type="PROSITE" id="PS50227">
    <property type="entry name" value="G_PROTEIN_RECEP_F2_3"/>
    <property type="match status" value="1"/>
</dbReference>
<dbReference type="GO" id="GO:0008528">
    <property type="term" value="F:G protein-coupled peptide receptor activity"/>
    <property type="evidence" value="ECO:0007669"/>
    <property type="project" value="TreeGrafter"/>
</dbReference>
<evidence type="ECO:0000259" key="18">
    <source>
        <dbReference type="PROSITE" id="PS50261"/>
    </source>
</evidence>
<comment type="subunit">
    <text evidence="13">Binds to TIPF39/TIP39.</text>
</comment>
<dbReference type="Gene3D" id="4.10.1240.10">
    <property type="entry name" value="GPCR, family 2, extracellular hormone receptor domain"/>
    <property type="match status" value="1"/>
</dbReference>
<protein>
    <recommendedName>
        <fullName evidence="14">Parathyroid hormone 2 receptor</fullName>
    </recommendedName>
</protein>
<dbReference type="GO" id="GO:0004991">
    <property type="term" value="F:parathyroid hormone receptor activity"/>
    <property type="evidence" value="ECO:0007669"/>
    <property type="project" value="TreeGrafter"/>
</dbReference>
<reference evidence="19" key="2">
    <citation type="submission" date="2025-08" db="UniProtKB">
        <authorList>
            <consortium name="Ensembl"/>
        </authorList>
    </citation>
    <scope>IDENTIFICATION</scope>
</reference>
<dbReference type="Proteomes" id="UP000694580">
    <property type="component" value="Chromosome 5"/>
</dbReference>
<feature type="transmembrane region" description="Helical" evidence="15">
    <location>
        <begin position="245"/>
        <end position="264"/>
    </location>
</feature>
<feature type="transmembrane region" description="Helical" evidence="15">
    <location>
        <begin position="269"/>
        <end position="290"/>
    </location>
</feature>
<dbReference type="PROSITE" id="PS00650">
    <property type="entry name" value="G_PROTEIN_RECEP_F2_2"/>
    <property type="match status" value="1"/>
</dbReference>
<dbReference type="GO" id="GO:0007188">
    <property type="term" value="P:adenylate cyclase-modulating G protein-coupled receptor signaling pathway"/>
    <property type="evidence" value="ECO:0007669"/>
    <property type="project" value="TreeGrafter"/>
</dbReference>
<evidence type="ECO:0000313" key="19">
    <source>
        <dbReference type="Ensembl" id="ENSDCDP00010033706.1"/>
    </source>
</evidence>
<dbReference type="FunFam" id="4.10.1240.10:FF:000005">
    <property type="entry name" value="Parathyroid hormone/parathyroid hormone-related peptide receptor"/>
    <property type="match status" value="1"/>
</dbReference>
<evidence type="ECO:0000256" key="11">
    <source>
        <dbReference type="ARBA" id="ARBA00023224"/>
    </source>
</evidence>
<evidence type="ECO:0000256" key="13">
    <source>
        <dbReference type="ARBA" id="ARBA00064029"/>
    </source>
</evidence>
<comment type="function">
    <text evidence="12">This is a specific receptor for parathyroid hormone. The activity of this receptor is mediated by G proteins which activate adenylyl cyclase. PTH2R may be responsible for PTH effects in a number of physiological systems. It may play a significant role in pancreatic function. PTH2R presence in neurons indicates that it may function as a neurotransmitter receptor.</text>
</comment>
<organism evidence="19 20">
    <name type="scientific">Denticeps clupeoides</name>
    <name type="common">denticle herring</name>
    <dbReference type="NCBI Taxonomy" id="299321"/>
    <lineage>
        <taxon>Eukaryota</taxon>
        <taxon>Metazoa</taxon>
        <taxon>Chordata</taxon>
        <taxon>Craniata</taxon>
        <taxon>Vertebrata</taxon>
        <taxon>Euteleostomi</taxon>
        <taxon>Actinopterygii</taxon>
        <taxon>Neopterygii</taxon>
        <taxon>Teleostei</taxon>
        <taxon>Clupei</taxon>
        <taxon>Clupeiformes</taxon>
        <taxon>Denticipitoidei</taxon>
        <taxon>Denticipitidae</taxon>
        <taxon>Denticeps</taxon>
    </lineage>
</organism>
<dbReference type="InterPro" id="IPR001879">
    <property type="entry name" value="GPCR_2_extracellular_dom"/>
</dbReference>
<feature type="signal peptide" evidence="16">
    <location>
        <begin position="1"/>
        <end position="21"/>
    </location>
</feature>
<keyword evidence="8 15" id="KW-0472">Membrane</keyword>
<feature type="domain" description="G-protein coupled receptors family 2 profile 2" evidence="18">
    <location>
        <begin position="140"/>
        <end position="411"/>
    </location>
</feature>
<gene>
    <name evidence="19" type="primary">pth2rb</name>
</gene>
<proteinExistence type="inferred from homology"/>
<dbReference type="InterPro" id="IPR050332">
    <property type="entry name" value="GPCR_2"/>
</dbReference>
<dbReference type="GO" id="GO:0007166">
    <property type="term" value="P:cell surface receptor signaling pathway"/>
    <property type="evidence" value="ECO:0007669"/>
    <property type="project" value="InterPro"/>
</dbReference>
<dbReference type="InterPro" id="IPR000832">
    <property type="entry name" value="GPCR_2_secretin-like"/>
</dbReference>
<dbReference type="Pfam" id="PF00002">
    <property type="entry name" value="7tm_2"/>
    <property type="match status" value="1"/>
</dbReference>
<keyword evidence="20" id="KW-1185">Reference proteome</keyword>
<evidence type="ECO:0000256" key="14">
    <source>
        <dbReference type="ARBA" id="ARBA00073612"/>
    </source>
</evidence>
<keyword evidence="9" id="KW-0675">Receptor</keyword>
<feature type="transmembrane region" description="Helical" evidence="15">
    <location>
        <begin position="355"/>
        <end position="373"/>
    </location>
</feature>
<reference evidence="19" key="3">
    <citation type="submission" date="2025-09" db="UniProtKB">
        <authorList>
            <consortium name="Ensembl"/>
        </authorList>
    </citation>
    <scope>IDENTIFICATION</scope>
</reference>
<evidence type="ECO:0000256" key="9">
    <source>
        <dbReference type="ARBA" id="ARBA00023170"/>
    </source>
</evidence>
<dbReference type="SUPFAM" id="SSF111418">
    <property type="entry name" value="Hormone receptor domain"/>
    <property type="match status" value="1"/>
</dbReference>
<evidence type="ECO:0000256" key="6">
    <source>
        <dbReference type="ARBA" id="ARBA00022989"/>
    </source>
</evidence>
<dbReference type="PRINTS" id="PR00249">
    <property type="entry name" value="GPCRSECRETIN"/>
</dbReference>
<keyword evidence="11" id="KW-0807">Transducer</keyword>
<sequence>AAMALLWILSELVLCGTPVDAQVDSDVGLTAQEQMYLLYDVKVQCQQNISAYSSADGLCPPGWDGLICWPQGSPGADTKVPCPSYIYDFNHMGHAYRKCDNNGSWLSVENLNRTWSNYSECLRFLQPGHELGKRDFFDRLYVMYTIGYAVSFSSLLVAIFIIGYFRRLHCTRNYIHMHLFVSFMLRGVSIFIKDRVVHDNGGLQEFDTALMDNVKTISIVPLDKSQYVGCKITVLMFIYFLATNYYWILVEGLYLHSLIFMAFLSDSKYLWGFTMIGWGVPALFVSAWAVVRATLADARCWELSAGNIKWIYQVPILTAIGLNFVLFVNIVRVLATKIRETNAGRYDTRKQYRKLAKSTLVLVLVFGVHYIVFVGMPHTFEGVGWEVRMYCELFLNSFQGFFVSIIYCYCNGEVQTEIKKMWTRWNLSFDWKGPVVCTNYRYGSVLTNLNSSTSSHSQLASVSRGTALFSSRVYLSSGGCAISTHASLPGYVFSSSDIESLPPSIPEEPEESTKQVDDISLKESMPITRMAYANMVFVFQESSQSSACICTVRKLILKHNKLLSVCFIWLIQ</sequence>
<feature type="transmembrane region" description="Helical" evidence="15">
    <location>
        <begin position="141"/>
        <end position="162"/>
    </location>
</feature>
<evidence type="ECO:0000256" key="16">
    <source>
        <dbReference type="SAM" id="SignalP"/>
    </source>
</evidence>
<evidence type="ECO:0000256" key="10">
    <source>
        <dbReference type="ARBA" id="ARBA00023180"/>
    </source>
</evidence>
<keyword evidence="10" id="KW-0325">Glycoprotein</keyword>
<evidence type="ECO:0000256" key="7">
    <source>
        <dbReference type="ARBA" id="ARBA00023040"/>
    </source>
</evidence>
<keyword evidence="7" id="KW-0297">G-protein coupled receptor</keyword>
<dbReference type="Ensembl" id="ENSDCDT00010041726.1">
    <property type="protein sequence ID" value="ENSDCDP00010033706.1"/>
    <property type="gene ID" value="ENSDCDG00010021067.1"/>
</dbReference>
<evidence type="ECO:0000256" key="12">
    <source>
        <dbReference type="ARBA" id="ARBA00053481"/>
    </source>
</evidence>
<dbReference type="PROSITE" id="PS50261">
    <property type="entry name" value="G_PROTEIN_RECEP_F2_4"/>
    <property type="match status" value="1"/>
</dbReference>
<feature type="domain" description="G-protein coupled receptors family 2 profile 1" evidence="17">
    <location>
        <begin position="44"/>
        <end position="125"/>
    </location>
</feature>
<evidence type="ECO:0000256" key="5">
    <source>
        <dbReference type="ARBA" id="ARBA00022729"/>
    </source>
</evidence>
<dbReference type="Gene3D" id="1.20.1070.10">
    <property type="entry name" value="Rhodopsin 7-helix transmembrane proteins"/>
    <property type="match status" value="1"/>
</dbReference>
<evidence type="ECO:0000256" key="8">
    <source>
        <dbReference type="ARBA" id="ARBA00023136"/>
    </source>
</evidence>
<dbReference type="PANTHER" id="PTHR45620:SF7">
    <property type="entry name" value="PARATHYROID HORMONE 2 RECEPTOR"/>
    <property type="match status" value="1"/>
</dbReference>
<dbReference type="FunFam" id="1.20.1070.10:FF:000127">
    <property type="entry name" value="Parathyroid hormone 2 receptor"/>
    <property type="match status" value="1"/>
</dbReference>
<dbReference type="InterPro" id="IPR017983">
    <property type="entry name" value="GPCR_2_secretin-like_CS"/>
</dbReference>
<evidence type="ECO:0000256" key="1">
    <source>
        <dbReference type="ARBA" id="ARBA00004651"/>
    </source>
</evidence>
<dbReference type="SUPFAM" id="SSF81321">
    <property type="entry name" value="Family A G protein-coupled receptor-like"/>
    <property type="match status" value="1"/>
</dbReference>
<feature type="chain" id="PRO_5044257948" description="Parathyroid hormone 2 receptor" evidence="16">
    <location>
        <begin position="22"/>
        <end position="572"/>
    </location>
</feature>
<keyword evidence="6 15" id="KW-1133">Transmembrane helix</keyword>
<name>A0AAY4CMK5_9TELE</name>
<comment type="subcellular location">
    <subcellularLocation>
        <location evidence="1">Cell membrane</location>
        <topology evidence="1">Multi-pass membrane protein</topology>
    </subcellularLocation>
</comment>
<evidence type="ECO:0000313" key="20">
    <source>
        <dbReference type="Proteomes" id="UP000694580"/>
    </source>
</evidence>
<dbReference type="AlphaFoldDB" id="A0AAY4CMK5"/>
<reference evidence="19 20" key="1">
    <citation type="submission" date="2020-06" db="EMBL/GenBank/DDBJ databases">
        <authorList>
            <consortium name="Wellcome Sanger Institute Data Sharing"/>
        </authorList>
    </citation>
    <scope>NUCLEOTIDE SEQUENCE [LARGE SCALE GENOMIC DNA]</scope>
</reference>
<feature type="transmembrane region" description="Helical" evidence="15">
    <location>
        <begin position="174"/>
        <end position="192"/>
    </location>
</feature>
<feature type="transmembrane region" description="Helical" evidence="15">
    <location>
        <begin position="310"/>
        <end position="334"/>
    </location>
</feature>
<keyword evidence="5 16" id="KW-0732">Signal</keyword>
<evidence type="ECO:0000256" key="3">
    <source>
        <dbReference type="ARBA" id="ARBA00022475"/>
    </source>
</evidence>
<dbReference type="InterPro" id="IPR036445">
    <property type="entry name" value="GPCR_2_extracell_dom_sf"/>
</dbReference>
<dbReference type="GO" id="GO:0017046">
    <property type="term" value="F:peptide hormone binding"/>
    <property type="evidence" value="ECO:0007669"/>
    <property type="project" value="TreeGrafter"/>
</dbReference>
<dbReference type="GeneTree" id="ENSGT00940000159094"/>